<evidence type="ECO:0000313" key="2">
    <source>
        <dbReference type="Proteomes" id="UP001201873"/>
    </source>
</evidence>
<name>A0ABT0JZ03_9ACTN</name>
<keyword evidence="2" id="KW-1185">Reference proteome</keyword>
<organism evidence="1 2">
    <name type="scientific">Frankia umida</name>
    <dbReference type="NCBI Taxonomy" id="573489"/>
    <lineage>
        <taxon>Bacteria</taxon>
        <taxon>Bacillati</taxon>
        <taxon>Actinomycetota</taxon>
        <taxon>Actinomycetes</taxon>
        <taxon>Frankiales</taxon>
        <taxon>Frankiaceae</taxon>
        <taxon>Frankia</taxon>
    </lineage>
</organism>
<dbReference type="RefSeq" id="WP_248824548.1">
    <property type="nucleotide sequence ID" value="NZ_JALKFT010000008.1"/>
</dbReference>
<reference evidence="1 2" key="1">
    <citation type="submission" date="2022-04" db="EMBL/GenBank/DDBJ databases">
        <title>Genome diversity in the genus Frankia.</title>
        <authorList>
            <person name="Carlos-Shanley C."/>
            <person name="Hahn D."/>
        </authorList>
    </citation>
    <scope>NUCLEOTIDE SEQUENCE [LARGE SCALE GENOMIC DNA]</scope>
    <source>
        <strain evidence="1 2">Ag45/Mut15</strain>
    </source>
</reference>
<dbReference type="EMBL" id="JALKFT010000008">
    <property type="protein sequence ID" value="MCK9876243.1"/>
    <property type="molecule type" value="Genomic_DNA"/>
</dbReference>
<protein>
    <submittedName>
        <fullName evidence="1">Class III extradiol dioxygenase subunit B-like domain-containing protein</fullName>
    </submittedName>
</protein>
<accession>A0ABT0JZ03</accession>
<dbReference type="Gene3D" id="3.40.830.10">
    <property type="entry name" value="LigB-like"/>
    <property type="match status" value="1"/>
</dbReference>
<gene>
    <name evidence="1" type="ORF">MXD59_10715</name>
</gene>
<proteinExistence type="predicted"/>
<evidence type="ECO:0000313" key="1">
    <source>
        <dbReference type="EMBL" id="MCK9876243.1"/>
    </source>
</evidence>
<dbReference type="CDD" id="cd07951">
    <property type="entry name" value="ED_3B_N_AMMECR1"/>
    <property type="match status" value="1"/>
</dbReference>
<sequence>MTFVAAAVCPHPPLLVPEVGGAEPVAVRPIALDAVRRLTAAGLDRIVIVGDAGSEAATVAAPETGGIEYGPTATGTYAGYGVDLVVPLAHGQAAPLEARPDPPLPLSLTAGAWLLANSGFTGARTALGVPAAYSPSQAAKLGERLVTGSAPDERLGLLVMGDGSARRGIKAPGHLDERAAPFDAAVATALAGVDPAGLLDLDPVLARDLLAAGRASWQVLAGALLAATSGTTATSVTSGTTVSAASAGTAVSRDDTRRAVWNGELRYDDAPYGVGYLVAVWIRGDAGREELRV</sequence>
<dbReference type="Proteomes" id="UP001201873">
    <property type="component" value="Unassembled WGS sequence"/>
</dbReference>
<comment type="caution">
    <text evidence="1">The sequence shown here is derived from an EMBL/GenBank/DDBJ whole genome shotgun (WGS) entry which is preliminary data.</text>
</comment>